<dbReference type="GO" id="GO:0007062">
    <property type="term" value="P:sister chromatid cohesion"/>
    <property type="evidence" value="ECO:0007669"/>
    <property type="project" value="TreeGrafter"/>
</dbReference>
<name>R0MP62_NOSB1</name>
<keyword evidence="5" id="KW-0131">Cell cycle</keyword>
<accession>R0MP62</accession>
<evidence type="ECO:0000256" key="5">
    <source>
        <dbReference type="ARBA" id="ARBA00023306"/>
    </source>
</evidence>
<evidence type="ECO:0000256" key="2">
    <source>
        <dbReference type="ARBA" id="ARBA00022618"/>
    </source>
</evidence>
<dbReference type="OMA" id="HEMANKN"/>
<feature type="domain" description="RecF/RecN/SMC N-terminal" evidence="7">
    <location>
        <begin position="3"/>
        <end position="118"/>
    </location>
</feature>
<gene>
    <name evidence="8" type="primary">SMC1</name>
    <name evidence="8" type="ORF">NBO_19g0016</name>
</gene>
<keyword evidence="4" id="KW-0539">Nucleus</keyword>
<dbReference type="STRING" id="578461.R0MP62"/>
<dbReference type="Proteomes" id="UP000016927">
    <property type="component" value="Unassembled WGS sequence"/>
</dbReference>
<dbReference type="PANTHER" id="PTHR18937">
    <property type="entry name" value="STRUCTURAL MAINTENANCE OF CHROMOSOMES SMC FAMILY MEMBER"/>
    <property type="match status" value="1"/>
</dbReference>
<keyword evidence="9" id="KW-1185">Reference proteome</keyword>
<evidence type="ECO:0000256" key="3">
    <source>
        <dbReference type="ARBA" id="ARBA00022776"/>
    </source>
</evidence>
<dbReference type="GO" id="GO:0003677">
    <property type="term" value="F:DNA binding"/>
    <property type="evidence" value="ECO:0007669"/>
    <property type="project" value="TreeGrafter"/>
</dbReference>
<dbReference type="GO" id="GO:0005634">
    <property type="term" value="C:nucleus"/>
    <property type="evidence" value="ECO:0007669"/>
    <property type="project" value="UniProtKB-SubCell"/>
</dbReference>
<reference evidence="8 9" key="1">
    <citation type="journal article" date="2013" name="BMC Genomics">
        <title>Comparative genomics of parasitic silkworm microsporidia reveal an association between genome expansion and host adaptation.</title>
        <authorList>
            <person name="Pan G."/>
            <person name="Xu J."/>
            <person name="Li T."/>
            <person name="Xia Q."/>
            <person name="Liu S.L."/>
            <person name="Zhang G."/>
            <person name="Li S."/>
            <person name="Li C."/>
            <person name="Liu H."/>
            <person name="Yang L."/>
            <person name="Liu T."/>
            <person name="Zhang X."/>
            <person name="Wu Z."/>
            <person name="Fan W."/>
            <person name="Dang X."/>
            <person name="Xiang H."/>
            <person name="Tao M."/>
            <person name="Li Y."/>
            <person name="Hu J."/>
            <person name="Li Z."/>
            <person name="Lin L."/>
            <person name="Luo J."/>
            <person name="Geng L."/>
            <person name="Wang L."/>
            <person name="Long M."/>
            <person name="Wan Y."/>
            <person name="He N."/>
            <person name="Zhang Z."/>
            <person name="Lu C."/>
            <person name="Keeling P.J."/>
            <person name="Wang J."/>
            <person name="Xiang Z."/>
            <person name="Zhou Z."/>
        </authorList>
    </citation>
    <scope>NUCLEOTIDE SEQUENCE [LARGE SCALE GENOMIC DNA]</scope>
    <source>
        <strain evidence="9">CQ1 / CVCC 102059</strain>
    </source>
</reference>
<dbReference type="AlphaFoldDB" id="R0MP62"/>
<keyword evidence="3" id="KW-0498">Mitosis</keyword>
<sequence length="261" mass="30138">MGLEKLEVENFKSYAGHHTIGPFDKFTCVIGPNGSGKSNIMDAIAFAFGVTSSTLRSSTSVNLINKTQNQASVKVFINGHTFRRHITSSGKSTYFYNGKLVPYELYTKELENLNINLKLKNFMVFQGDIHEMANKNPKELCEYFEVLSGSIRFKKEYDEIQNSLNKDLAECAVLYEQKKNILAIIKEEKEEEKKIKELSKCLEEKSKLEKDILNLEIKEIKQNLKERNKDLDKIYFSCDKLKEEIKEKEIKVTEKLNKVQI</sequence>
<proteinExistence type="predicted"/>
<dbReference type="Pfam" id="PF02463">
    <property type="entry name" value="SMC_N"/>
    <property type="match status" value="1"/>
</dbReference>
<evidence type="ECO:0000313" key="9">
    <source>
        <dbReference type="Proteomes" id="UP000016927"/>
    </source>
</evidence>
<dbReference type="PANTHER" id="PTHR18937:SF12">
    <property type="entry name" value="STRUCTURAL MAINTENANCE OF CHROMOSOMES PROTEIN"/>
    <property type="match status" value="1"/>
</dbReference>
<dbReference type="OrthoDB" id="5575062at2759"/>
<evidence type="ECO:0000256" key="1">
    <source>
        <dbReference type="ARBA" id="ARBA00004123"/>
    </source>
</evidence>
<evidence type="ECO:0000256" key="4">
    <source>
        <dbReference type="ARBA" id="ARBA00023242"/>
    </source>
</evidence>
<organism evidence="8 9">
    <name type="scientific">Nosema bombycis (strain CQ1 / CVCC 102059)</name>
    <name type="common">Microsporidian parasite</name>
    <name type="synonym">Pebrine of silkworm</name>
    <dbReference type="NCBI Taxonomy" id="578461"/>
    <lineage>
        <taxon>Eukaryota</taxon>
        <taxon>Fungi</taxon>
        <taxon>Fungi incertae sedis</taxon>
        <taxon>Microsporidia</taxon>
        <taxon>Nosematidae</taxon>
        <taxon>Nosema</taxon>
    </lineage>
</organism>
<evidence type="ECO:0000259" key="7">
    <source>
        <dbReference type="Pfam" id="PF02463"/>
    </source>
</evidence>
<comment type="subcellular location">
    <subcellularLocation>
        <location evidence="1">Nucleus</location>
    </subcellularLocation>
</comment>
<protein>
    <submittedName>
        <fullName evidence="8">Structural maintenance of chromosomes protein 1</fullName>
    </submittedName>
</protein>
<dbReference type="GO" id="GO:0051301">
    <property type="term" value="P:cell division"/>
    <property type="evidence" value="ECO:0007669"/>
    <property type="project" value="UniProtKB-KW"/>
</dbReference>
<keyword evidence="2" id="KW-0132">Cell division</keyword>
<dbReference type="InterPro" id="IPR027417">
    <property type="entry name" value="P-loop_NTPase"/>
</dbReference>
<dbReference type="GO" id="GO:0008278">
    <property type="term" value="C:cohesin complex"/>
    <property type="evidence" value="ECO:0007669"/>
    <property type="project" value="TreeGrafter"/>
</dbReference>
<dbReference type="VEuPathDB" id="MicrosporidiaDB:NBO_19g0016"/>
<dbReference type="InterPro" id="IPR003395">
    <property type="entry name" value="RecF/RecN/SMC_N"/>
</dbReference>
<dbReference type="SUPFAM" id="SSF52540">
    <property type="entry name" value="P-loop containing nucleoside triphosphate hydrolases"/>
    <property type="match status" value="1"/>
</dbReference>
<keyword evidence="6" id="KW-0175">Coiled coil</keyword>
<dbReference type="HOGENOM" id="CLU_001042_1_0_1"/>
<dbReference type="Gene3D" id="3.40.50.300">
    <property type="entry name" value="P-loop containing nucleotide triphosphate hydrolases"/>
    <property type="match status" value="1"/>
</dbReference>
<evidence type="ECO:0000256" key="6">
    <source>
        <dbReference type="SAM" id="Coils"/>
    </source>
</evidence>
<feature type="coiled-coil region" evidence="6">
    <location>
        <begin position="185"/>
        <end position="258"/>
    </location>
</feature>
<evidence type="ECO:0000313" key="8">
    <source>
        <dbReference type="EMBL" id="EOB14663.1"/>
    </source>
</evidence>
<dbReference type="EMBL" id="KB908927">
    <property type="protein sequence ID" value="EOB14663.1"/>
    <property type="molecule type" value="Genomic_DNA"/>
</dbReference>